<feature type="transmembrane region" description="Helical" evidence="6">
    <location>
        <begin position="412"/>
        <end position="435"/>
    </location>
</feature>
<evidence type="ECO:0000256" key="2">
    <source>
        <dbReference type="ARBA" id="ARBA00022692"/>
    </source>
</evidence>
<dbReference type="InterPro" id="IPR022596">
    <property type="entry name" value="GPR1/2/3_C"/>
</dbReference>
<feature type="compositionally biased region" description="Polar residues" evidence="5">
    <location>
        <begin position="457"/>
        <end position="468"/>
    </location>
</feature>
<keyword evidence="3 6" id="KW-1133">Transmembrane helix</keyword>
<dbReference type="Proteomes" id="UP000008383">
    <property type="component" value="Unassembled WGS sequence"/>
</dbReference>
<gene>
    <name evidence="8" type="ORF">TRV_07638</name>
</gene>
<comment type="caution">
    <text evidence="8">The sequence shown here is derived from an EMBL/GenBank/DDBJ whole genome shotgun (WGS) entry which is preliminary data.</text>
</comment>
<dbReference type="GeneID" id="9584276"/>
<dbReference type="OrthoDB" id="100006at2759"/>
<dbReference type="InterPro" id="IPR017452">
    <property type="entry name" value="GPCR_Rhodpsn_7TM"/>
</dbReference>
<dbReference type="HOGENOM" id="CLU_027149_3_1_1"/>
<dbReference type="RefSeq" id="XP_003018348.1">
    <property type="nucleotide sequence ID" value="XM_003018302.1"/>
</dbReference>
<dbReference type="AlphaFoldDB" id="D4DKB6"/>
<feature type="compositionally biased region" description="Polar residues" evidence="5">
    <location>
        <begin position="532"/>
        <end position="541"/>
    </location>
</feature>
<dbReference type="GO" id="GO:0004930">
    <property type="term" value="F:G protein-coupled receptor activity"/>
    <property type="evidence" value="ECO:0007669"/>
    <property type="project" value="TreeGrafter"/>
</dbReference>
<dbReference type="GO" id="GO:0005886">
    <property type="term" value="C:plasma membrane"/>
    <property type="evidence" value="ECO:0007669"/>
    <property type="project" value="TreeGrafter"/>
</dbReference>
<feature type="transmembrane region" description="Helical" evidence="6">
    <location>
        <begin position="334"/>
        <end position="355"/>
    </location>
</feature>
<proteinExistence type="predicted"/>
<evidence type="ECO:0000313" key="8">
    <source>
        <dbReference type="EMBL" id="EFE37703.1"/>
    </source>
</evidence>
<evidence type="ECO:0000256" key="6">
    <source>
        <dbReference type="SAM" id="Phobius"/>
    </source>
</evidence>
<feature type="domain" description="G-protein coupled receptors family 1 profile" evidence="7">
    <location>
        <begin position="179"/>
        <end position="433"/>
    </location>
</feature>
<evidence type="ECO:0000256" key="1">
    <source>
        <dbReference type="ARBA" id="ARBA00004141"/>
    </source>
</evidence>
<keyword evidence="2 6" id="KW-0812">Transmembrane</keyword>
<evidence type="ECO:0000313" key="9">
    <source>
        <dbReference type="Proteomes" id="UP000008383"/>
    </source>
</evidence>
<evidence type="ECO:0000256" key="3">
    <source>
        <dbReference type="ARBA" id="ARBA00022989"/>
    </source>
</evidence>
<dbReference type="PANTHER" id="PTHR23112">
    <property type="entry name" value="G PROTEIN-COUPLED RECEPTOR 157-RELATED"/>
    <property type="match status" value="1"/>
</dbReference>
<dbReference type="Gene3D" id="1.20.1070.10">
    <property type="entry name" value="Rhodopsin 7-helix transmembrane proteins"/>
    <property type="match status" value="1"/>
</dbReference>
<feature type="transmembrane region" description="Helical" evidence="6">
    <location>
        <begin position="376"/>
        <end position="400"/>
    </location>
</feature>
<feature type="transmembrane region" description="Helical" evidence="6">
    <location>
        <begin position="168"/>
        <end position="188"/>
    </location>
</feature>
<feature type="transmembrane region" description="Helical" evidence="6">
    <location>
        <begin position="208"/>
        <end position="230"/>
    </location>
</feature>
<evidence type="ECO:0000256" key="4">
    <source>
        <dbReference type="ARBA" id="ARBA00023136"/>
    </source>
</evidence>
<feature type="transmembrane region" description="Helical" evidence="6">
    <location>
        <begin position="260"/>
        <end position="277"/>
    </location>
</feature>
<accession>D4DKB6</accession>
<keyword evidence="4 6" id="KW-0472">Membrane</keyword>
<reference evidence="9" key="1">
    <citation type="journal article" date="2011" name="Genome Biol.">
        <title>Comparative and functional genomics provide insights into the pathogenicity of dermatophytic fungi.</title>
        <authorList>
            <person name="Burmester A."/>
            <person name="Shelest E."/>
            <person name="Gloeckner G."/>
            <person name="Heddergott C."/>
            <person name="Schindler S."/>
            <person name="Staib P."/>
            <person name="Heidel A."/>
            <person name="Felder M."/>
            <person name="Petzold A."/>
            <person name="Szafranski K."/>
            <person name="Feuermann M."/>
            <person name="Pedruzzi I."/>
            <person name="Priebe S."/>
            <person name="Groth M."/>
            <person name="Winkler R."/>
            <person name="Li W."/>
            <person name="Kniemeyer O."/>
            <person name="Schroeckh V."/>
            <person name="Hertweck C."/>
            <person name="Hube B."/>
            <person name="White T.C."/>
            <person name="Platzer M."/>
            <person name="Guthke R."/>
            <person name="Heitman J."/>
            <person name="Woestemeyer J."/>
            <person name="Zipfel P.F."/>
            <person name="Monod M."/>
            <person name="Brakhage A.A."/>
        </authorList>
    </citation>
    <scope>NUCLEOTIDE SEQUENCE [LARGE SCALE GENOMIC DNA]</scope>
    <source>
        <strain evidence="9">HKI 0517</strain>
    </source>
</reference>
<dbReference type="EMBL" id="ACYE01000463">
    <property type="protein sequence ID" value="EFE37703.1"/>
    <property type="molecule type" value="Genomic_DNA"/>
</dbReference>
<dbReference type="Pfam" id="PF11970">
    <property type="entry name" value="GPR_Gpa2_C"/>
    <property type="match status" value="1"/>
</dbReference>
<dbReference type="SUPFAM" id="SSF81321">
    <property type="entry name" value="Family A G protein-coupled receptor-like"/>
    <property type="match status" value="1"/>
</dbReference>
<dbReference type="PROSITE" id="PS50262">
    <property type="entry name" value="G_PROTEIN_RECEP_F1_2"/>
    <property type="match status" value="1"/>
</dbReference>
<feature type="region of interest" description="Disordered" evidence="5">
    <location>
        <begin position="447"/>
        <end position="478"/>
    </location>
</feature>
<comment type="subcellular location">
    <subcellularLocation>
        <location evidence="1">Membrane</location>
        <topology evidence="1">Multi-pass membrane protein</topology>
    </subcellularLocation>
</comment>
<name>D4DKB6_TRIVH</name>
<keyword evidence="9" id="KW-1185">Reference proteome</keyword>
<organism evidence="8 9">
    <name type="scientific">Trichophyton verrucosum (strain HKI 0517)</name>
    <dbReference type="NCBI Taxonomy" id="663202"/>
    <lineage>
        <taxon>Eukaryota</taxon>
        <taxon>Fungi</taxon>
        <taxon>Dikarya</taxon>
        <taxon>Ascomycota</taxon>
        <taxon>Pezizomycotina</taxon>
        <taxon>Eurotiomycetes</taxon>
        <taxon>Eurotiomycetidae</taxon>
        <taxon>Onygenales</taxon>
        <taxon>Arthrodermataceae</taxon>
        <taxon>Trichophyton</taxon>
    </lineage>
</organism>
<evidence type="ECO:0000259" key="7">
    <source>
        <dbReference type="PROSITE" id="PS50262"/>
    </source>
</evidence>
<feature type="region of interest" description="Disordered" evidence="5">
    <location>
        <begin position="524"/>
        <end position="562"/>
    </location>
</feature>
<evidence type="ECO:0000256" key="5">
    <source>
        <dbReference type="SAM" id="MobiDB-lite"/>
    </source>
</evidence>
<dbReference type="GO" id="GO:0007189">
    <property type="term" value="P:adenylate cyclase-activating G protein-coupled receptor signaling pathway"/>
    <property type="evidence" value="ECO:0007669"/>
    <property type="project" value="TreeGrafter"/>
</dbReference>
<feature type="transmembrane region" description="Helical" evidence="6">
    <location>
        <begin position="284"/>
        <end position="305"/>
    </location>
</feature>
<sequence length="562" mass="62665">MFLWLNGSSQPAKPVGWPNDMQYYEKTAISDRKTDPPSPLSGKVKRIHTKREQVPLMLQEFISPYIHFQICQASQDLFYFLFPNISVFFPIFQLNKEPALAQWTSLQFLIYLHIEPLYSVTGPPSQLGTFIPSNTYTLTGRETASLEARGNITLDVSPLPDDYRKGTIMVVAASLVAVVAVLGLLGFLTHRLVFWHKHDGSYLGHNQFVVLIYNLLLADLHVALGFLISAHWIQSDGLFASSPFCFIQGWLLQIGDPSSGLFVAAIAVHTFATVVAGRKLSYKLTVSCIIGLWCFCLLLALIPTIRHGRDTYVPSGAWCWIDDDFEAERFWAHYLWIFFSEFGSIMLYTILFFYLRRKMKASAALARGQRENFGRLSRVTGYMVLYPLAYLLLSLPIAAARMVSMQGNNPSLTYLCIAAAIIASSGTVDVIMYTLTRKALLLDSELSRPSEKGGSGSNARHSQITSTAPDPRKPKGYELKKLNKNNTKNPAFFADQSTDDIIDQLEKGGFGKVYQQTTIEIIHEPAGLDNNEPPSSSTSIDQAVIARGPSPQPGQPWGGEWK</sequence>
<dbReference type="PANTHER" id="PTHR23112:SF37">
    <property type="entry name" value="G PROTEIN-COUPLED RECEPTOR GPR1"/>
    <property type="match status" value="1"/>
</dbReference>
<protein>
    <recommendedName>
        <fullName evidence="7">G-protein coupled receptors family 1 profile domain-containing protein</fullName>
    </recommendedName>
</protein>
<dbReference type="KEGG" id="tve:TRV_07638"/>